<dbReference type="InterPro" id="IPR009057">
    <property type="entry name" value="Homeodomain-like_sf"/>
</dbReference>
<dbReference type="Gene3D" id="1.10.10.60">
    <property type="entry name" value="Homeodomain-like"/>
    <property type="match status" value="1"/>
</dbReference>
<proteinExistence type="predicted"/>
<accession>A0A645J0D7</accession>
<keyword evidence="3" id="KW-0804">Transcription</keyword>
<dbReference type="Pfam" id="PF12833">
    <property type="entry name" value="HTH_18"/>
    <property type="match status" value="1"/>
</dbReference>
<organism evidence="5">
    <name type="scientific">bioreactor metagenome</name>
    <dbReference type="NCBI Taxonomy" id="1076179"/>
    <lineage>
        <taxon>unclassified sequences</taxon>
        <taxon>metagenomes</taxon>
        <taxon>ecological metagenomes</taxon>
    </lineage>
</organism>
<dbReference type="PANTHER" id="PTHR43280">
    <property type="entry name" value="ARAC-FAMILY TRANSCRIPTIONAL REGULATOR"/>
    <property type="match status" value="1"/>
</dbReference>
<evidence type="ECO:0000256" key="2">
    <source>
        <dbReference type="ARBA" id="ARBA00023125"/>
    </source>
</evidence>
<dbReference type="InterPro" id="IPR020449">
    <property type="entry name" value="Tscrpt_reg_AraC-type_HTH"/>
</dbReference>
<dbReference type="PROSITE" id="PS01124">
    <property type="entry name" value="HTH_ARAC_FAMILY_2"/>
    <property type="match status" value="1"/>
</dbReference>
<evidence type="ECO:0000256" key="1">
    <source>
        <dbReference type="ARBA" id="ARBA00023015"/>
    </source>
</evidence>
<evidence type="ECO:0000256" key="3">
    <source>
        <dbReference type="ARBA" id="ARBA00023163"/>
    </source>
</evidence>
<reference evidence="5" key="1">
    <citation type="submission" date="2019-08" db="EMBL/GenBank/DDBJ databases">
        <authorList>
            <person name="Kucharzyk K."/>
            <person name="Murdoch R.W."/>
            <person name="Higgins S."/>
            <person name="Loffler F."/>
        </authorList>
    </citation>
    <scope>NUCLEOTIDE SEQUENCE</scope>
</reference>
<sequence>MKRAKMLLRRTDEKVAAVAGRLGFEDAEYFSRLFKLYYTVTPTEYRRNAARPVNEAPMKQRFAR</sequence>
<dbReference type="GO" id="GO:0043565">
    <property type="term" value="F:sequence-specific DNA binding"/>
    <property type="evidence" value="ECO:0007669"/>
    <property type="project" value="InterPro"/>
</dbReference>
<dbReference type="PRINTS" id="PR00032">
    <property type="entry name" value="HTHARAC"/>
</dbReference>
<evidence type="ECO:0000259" key="4">
    <source>
        <dbReference type="PROSITE" id="PS01124"/>
    </source>
</evidence>
<evidence type="ECO:0000313" key="5">
    <source>
        <dbReference type="EMBL" id="MPN56562.1"/>
    </source>
</evidence>
<name>A0A645J0D7_9ZZZZ</name>
<keyword evidence="1" id="KW-0805">Transcription regulation</keyword>
<dbReference type="PANTHER" id="PTHR43280:SF2">
    <property type="entry name" value="HTH-TYPE TRANSCRIPTIONAL REGULATOR EXSA"/>
    <property type="match status" value="1"/>
</dbReference>
<gene>
    <name evidence="5" type="primary">rhaR_185</name>
    <name evidence="5" type="ORF">SDC9_204252</name>
</gene>
<dbReference type="AlphaFoldDB" id="A0A645J0D7"/>
<dbReference type="SUPFAM" id="SSF46689">
    <property type="entry name" value="Homeodomain-like"/>
    <property type="match status" value="1"/>
</dbReference>
<dbReference type="EMBL" id="VSSQ01127039">
    <property type="protein sequence ID" value="MPN56562.1"/>
    <property type="molecule type" value="Genomic_DNA"/>
</dbReference>
<keyword evidence="2" id="KW-0238">DNA-binding</keyword>
<comment type="caution">
    <text evidence="5">The sequence shown here is derived from an EMBL/GenBank/DDBJ whole genome shotgun (WGS) entry which is preliminary data.</text>
</comment>
<feature type="domain" description="HTH araC/xylS-type" evidence="4">
    <location>
        <begin position="1"/>
        <end position="48"/>
    </location>
</feature>
<protein>
    <submittedName>
        <fullName evidence="5">HTH-type transcriptional activator RhaR</fullName>
    </submittedName>
</protein>
<dbReference type="GO" id="GO:0003700">
    <property type="term" value="F:DNA-binding transcription factor activity"/>
    <property type="evidence" value="ECO:0007669"/>
    <property type="project" value="InterPro"/>
</dbReference>
<dbReference type="InterPro" id="IPR018060">
    <property type="entry name" value="HTH_AraC"/>
</dbReference>